<protein>
    <submittedName>
        <fullName evidence="1">Uncharacterized protein</fullName>
    </submittedName>
</protein>
<name>A0A8X6LNB5_TRICU</name>
<gene>
    <name evidence="1" type="ORF">TNCT_490251</name>
</gene>
<dbReference type="Proteomes" id="UP000887116">
    <property type="component" value="Unassembled WGS sequence"/>
</dbReference>
<comment type="caution">
    <text evidence="1">The sequence shown here is derived from an EMBL/GenBank/DDBJ whole genome shotgun (WGS) entry which is preliminary data.</text>
</comment>
<dbReference type="EMBL" id="BMAO01007247">
    <property type="protein sequence ID" value="GFR14707.1"/>
    <property type="molecule type" value="Genomic_DNA"/>
</dbReference>
<evidence type="ECO:0000313" key="2">
    <source>
        <dbReference type="Proteomes" id="UP000887116"/>
    </source>
</evidence>
<proteinExistence type="predicted"/>
<keyword evidence="2" id="KW-1185">Reference proteome</keyword>
<organism evidence="1 2">
    <name type="scientific">Trichonephila clavata</name>
    <name type="common">Joro spider</name>
    <name type="synonym">Nephila clavata</name>
    <dbReference type="NCBI Taxonomy" id="2740835"/>
    <lineage>
        <taxon>Eukaryota</taxon>
        <taxon>Metazoa</taxon>
        <taxon>Ecdysozoa</taxon>
        <taxon>Arthropoda</taxon>
        <taxon>Chelicerata</taxon>
        <taxon>Arachnida</taxon>
        <taxon>Araneae</taxon>
        <taxon>Araneomorphae</taxon>
        <taxon>Entelegynae</taxon>
        <taxon>Araneoidea</taxon>
        <taxon>Nephilidae</taxon>
        <taxon>Trichonephila</taxon>
    </lineage>
</organism>
<accession>A0A8X6LNB5</accession>
<sequence length="178" mass="21367">MLSSWTIMRNLQNDEKEEFYPNKSYALERLNYEKYAVDHVGNEIYNPFSNRYASYPVEKDKVTHKIQFVPRNKDRSFNFLKDSNEMIIYPFNLTMNQPIFPQNPKGEDMYFRINNIDHYLETQMESPFMSRIRRGEKCPLLIKMNRFMLVMPMEMNVTQKIPMGMNITFGKYGLMLLP</sequence>
<dbReference type="AlphaFoldDB" id="A0A8X6LNB5"/>
<evidence type="ECO:0000313" key="1">
    <source>
        <dbReference type="EMBL" id="GFR14707.1"/>
    </source>
</evidence>
<reference evidence="1" key="1">
    <citation type="submission" date="2020-07" db="EMBL/GenBank/DDBJ databases">
        <title>Multicomponent nature underlies the extraordinary mechanical properties of spider dragline silk.</title>
        <authorList>
            <person name="Kono N."/>
            <person name="Nakamura H."/>
            <person name="Mori M."/>
            <person name="Yoshida Y."/>
            <person name="Ohtoshi R."/>
            <person name="Malay A.D."/>
            <person name="Moran D.A.P."/>
            <person name="Tomita M."/>
            <person name="Numata K."/>
            <person name="Arakawa K."/>
        </authorList>
    </citation>
    <scope>NUCLEOTIDE SEQUENCE</scope>
</reference>
<dbReference type="OrthoDB" id="10434065at2759"/>